<gene>
    <name evidence="5" type="ORF">BECKLPF1236A_GA0070988_102039</name>
    <name evidence="6" type="ORF">BECKLPF1236C_GA0070990_101899</name>
</gene>
<dbReference type="InterPro" id="IPR001188">
    <property type="entry name" value="Sperm_putr-bd"/>
</dbReference>
<keyword evidence="4" id="KW-0574">Periplasm</keyword>
<dbReference type="PANTHER" id="PTHR30222">
    <property type="entry name" value="SPERMIDINE/PUTRESCINE-BINDING PERIPLASMIC PROTEIN"/>
    <property type="match status" value="1"/>
</dbReference>
<keyword evidence="2" id="KW-0813">Transport</keyword>
<dbReference type="GO" id="GO:0015846">
    <property type="term" value="P:polyamine transport"/>
    <property type="evidence" value="ECO:0007669"/>
    <property type="project" value="InterPro"/>
</dbReference>
<dbReference type="Pfam" id="PF13416">
    <property type="entry name" value="SBP_bac_8"/>
    <property type="match status" value="1"/>
</dbReference>
<dbReference type="AlphaFoldDB" id="A0A450WNU2"/>
<dbReference type="EMBL" id="CAADFM010000203">
    <property type="protein sequence ID" value="VFK18668.1"/>
    <property type="molecule type" value="Genomic_DNA"/>
</dbReference>
<comment type="subcellular location">
    <subcellularLocation>
        <location evidence="1">Periplasm</location>
    </subcellularLocation>
</comment>
<evidence type="ECO:0000313" key="6">
    <source>
        <dbReference type="EMBL" id="VFK33025.1"/>
    </source>
</evidence>
<dbReference type="PRINTS" id="PR00909">
    <property type="entry name" value="SPERMDNBNDNG"/>
</dbReference>
<dbReference type="EMBL" id="CAADFP010000189">
    <property type="protein sequence ID" value="VFK33025.1"/>
    <property type="molecule type" value="Genomic_DNA"/>
</dbReference>
<keyword evidence="3" id="KW-0732">Signal</keyword>
<name>A0A450WNU2_9GAMM</name>
<dbReference type="GO" id="GO:0019808">
    <property type="term" value="F:polyamine binding"/>
    <property type="evidence" value="ECO:0007669"/>
    <property type="project" value="InterPro"/>
</dbReference>
<dbReference type="SUPFAM" id="SSF53850">
    <property type="entry name" value="Periplasmic binding protein-like II"/>
    <property type="match status" value="1"/>
</dbReference>
<dbReference type="InterPro" id="IPR006059">
    <property type="entry name" value="SBP"/>
</dbReference>
<dbReference type="GO" id="GO:0042597">
    <property type="term" value="C:periplasmic space"/>
    <property type="evidence" value="ECO:0007669"/>
    <property type="project" value="UniProtKB-SubCell"/>
</dbReference>
<sequence length="309" mass="34844">MRTETFTGADKMFAKLSQAPDAYDVVVIDPEYIEKLDNAGLLSSLDAKAFDFSDYIEPLKEFPLCWRNGKLKAVLVRYGINALVYNTEKLTREEVSSYDILFNPKVTGKVGIWDWYLPNMGILSLYNGFSPPYQLSTEQFGKVETSLQNLRPQVKAIMGSFSDINAALAREEVWVVPAHGEHTAAVLAEQGNPISWTVPKEGGIMWIETLGIPPKAKNRDEAIQYIHYMQRPETMAKLTWRKAYRSNTPSKKAITLLSSRQQDLFKVHDANEAVRLVQSVSVRMLPSNASGASAEKTWQSAWQKFKANE</sequence>
<accession>A0A450WNU2</accession>
<proteinExistence type="predicted"/>
<reference evidence="5" key="1">
    <citation type="submission" date="2019-02" db="EMBL/GenBank/DDBJ databases">
        <authorList>
            <person name="Gruber-Vodicka R. H."/>
            <person name="Seah K. B. B."/>
        </authorList>
    </citation>
    <scope>NUCLEOTIDE SEQUENCE</scope>
    <source>
        <strain evidence="5">BECK_S312</strain>
        <strain evidence="6">BECK_S426</strain>
    </source>
</reference>
<dbReference type="PANTHER" id="PTHR30222:SF17">
    <property type="entry name" value="SPERMIDINE_PUTRESCINE-BINDING PERIPLASMIC PROTEIN"/>
    <property type="match status" value="1"/>
</dbReference>
<organism evidence="5">
    <name type="scientific">Candidatus Kentrum sp. LPFa</name>
    <dbReference type="NCBI Taxonomy" id="2126335"/>
    <lineage>
        <taxon>Bacteria</taxon>
        <taxon>Pseudomonadati</taxon>
        <taxon>Pseudomonadota</taxon>
        <taxon>Gammaproteobacteria</taxon>
        <taxon>Candidatus Kentrum</taxon>
    </lineage>
</organism>
<evidence type="ECO:0000313" key="5">
    <source>
        <dbReference type="EMBL" id="VFK18668.1"/>
    </source>
</evidence>
<evidence type="ECO:0000256" key="1">
    <source>
        <dbReference type="ARBA" id="ARBA00004418"/>
    </source>
</evidence>
<evidence type="ECO:0000256" key="4">
    <source>
        <dbReference type="ARBA" id="ARBA00022764"/>
    </source>
</evidence>
<dbReference type="Gene3D" id="3.40.190.10">
    <property type="entry name" value="Periplasmic binding protein-like II"/>
    <property type="match status" value="2"/>
</dbReference>
<evidence type="ECO:0000256" key="3">
    <source>
        <dbReference type="ARBA" id="ARBA00022729"/>
    </source>
</evidence>
<protein>
    <submittedName>
        <fullName evidence="5">Spermidine/putrescine transport system substrate-binding protein</fullName>
    </submittedName>
</protein>
<evidence type="ECO:0000256" key="2">
    <source>
        <dbReference type="ARBA" id="ARBA00022448"/>
    </source>
</evidence>